<dbReference type="OrthoDB" id="3540327at2759"/>
<keyword evidence="2" id="KW-1185">Reference proteome</keyword>
<dbReference type="AlphaFoldDB" id="A0A4Y8D030"/>
<gene>
    <name evidence="1" type="ORF">BOTCAL_0232g00010</name>
</gene>
<dbReference type="EMBL" id="PHWZ01000232">
    <property type="protein sequence ID" value="TEY55493.1"/>
    <property type="molecule type" value="Genomic_DNA"/>
</dbReference>
<accession>A0A4Y8D030</accession>
<evidence type="ECO:0000313" key="2">
    <source>
        <dbReference type="Proteomes" id="UP000297299"/>
    </source>
</evidence>
<name>A0A4Y8D030_9HELO</name>
<dbReference type="Proteomes" id="UP000297299">
    <property type="component" value="Unassembled WGS sequence"/>
</dbReference>
<proteinExistence type="predicted"/>
<evidence type="ECO:0000313" key="1">
    <source>
        <dbReference type="EMBL" id="TEY55493.1"/>
    </source>
</evidence>
<reference evidence="1 2" key="1">
    <citation type="submission" date="2017-11" db="EMBL/GenBank/DDBJ databases">
        <title>Comparative genomics of Botrytis spp.</title>
        <authorList>
            <person name="Valero-Jimenez C.A."/>
            <person name="Tapia P."/>
            <person name="Veloso J."/>
            <person name="Silva-Moreno E."/>
            <person name="Staats M."/>
            <person name="Valdes J.H."/>
            <person name="Van Kan J.A.L."/>
        </authorList>
    </citation>
    <scope>NUCLEOTIDE SEQUENCE [LARGE SCALE GENOMIC DNA]</scope>
    <source>
        <strain evidence="1 2">MUCL2830</strain>
    </source>
</reference>
<organism evidence="1 2">
    <name type="scientific">Botryotinia calthae</name>
    <dbReference type="NCBI Taxonomy" id="38488"/>
    <lineage>
        <taxon>Eukaryota</taxon>
        <taxon>Fungi</taxon>
        <taxon>Dikarya</taxon>
        <taxon>Ascomycota</taxon>
        <taxon>Pezizomycotina</taxon>
        <taxon>Leotiomycetes</taxon>
        <taxon>Helotiales</taxon>
        <taxon>Sclerotiniaceae</taxon>
        <taxon>Botryotinia</taxon>
    </lineage>
</organism>
<protein>
    <submittedName>
        <fullName evidence="1">Uncharacterized protein</fullName>
    </submittedName>
</protein>
<comment type="caution">
    <text evidence="1">The sequence shown here is derived from an EMBL/GenBank/DDBJ whole genome shotgun (WGS) entry which is preliminary data.</text>
</comment>
<sequence>MASKRSEEETTVSTKWGPVVIFNGTNYPYFRNSVVMALAAADALGFIDNTEEVVTAPAESESELDLQWQIYQSYIKRKGFAICIINSAIDHIQRAAIVKFILAGDIKGSWDELAELDQAKHPSFVANVRRSFELETFDPNKQTIRQFIDILLNYQIMISTSESGITDTELKSALLWSLPGTGIWLVLRLHAINNKLTLRETIQNLIISTSFLNPKSVTNNGGAVDTINKKNNNRGDGQIVRFNGGSRKRYRGQV</sequence>